<organism evidence="3 4">
    <name type="scientific">Trujillonella endophytica</name>
    <dbReference type="NCBI Taxonomy" id="673521"/>
    <lineage>
        <taxon>Bacteria</taxon>
        <taxon>Bacillati</taxon>
        <taxon>Actinomycetota</taxon>
        <taxon>Actinomycetes</taxon>
        <taxon>Geodermatophilales</taxon>
        <taxon>Geodermatophilaceae</taxon>
        <taxon>Trujillonella</taxon>
    </lineage>
</organism>
<protein>
    <submittedName>
        <fullName evidence="3">Lysophospholipase L1</fullName>
    </submittedName>
</protein>
<evidence type="ECO:0000313" key="4">
    <source>
        <dbReference type="Proteomes" id="UP000198960"/>
    </source>
</evidence>
<feature type="compositionally biased region" description="Low complexity" evidence="1">
    <location>
        <begin position="252"/>
        <end position="265"/>
    </location>
</feature>
<dbReference type="SUPFAM" id="SSF52266">
    <property type="entry name" value="SGNH hydrolase"/>
    <property type="match status" value="1"/>
</dbReference>
<proteinExistence type="predicted"/>
<gene>
    <name evidence="3" type="ORF">SAMN05660991_01157</name>
</gene>
<dbReference type="EMBL" id="FOEE01000003">
    <property type="protein sequence ID" value="SEO66690.1"/>
    <property type="molecule type" value="Genomic_DNA"/>
</dbReference>
<dbReference type="Gene3D" id="3.40.50.1110">
    <property type="entry name" value="SGNH hydrolase"/>
    <property type="match status" value="1"/>
</dbReference>
<dbReference type="RefSeq" id="WP_244524470.1">
    <property type="nucleotide sequence ID" value="NZ_FOEE01000003.1"/>
</dbReference>
<keyword evidence="4" id="KW-1185">Reference proteome</keyword>
<dbReference type="CDD" id="cd01832">
    <property type="entry name" value="SGNH_hydrolase_like_1"/>
    <property type="match status" value="1"/>
</dbReference>
<dbReference type="InterPro" id="IPR036514">
    <property type="entry name" value="SGNH_hydro_sf"/>
</dbReference>
<dbReference type="AlphaFoldDB" id="A0A1H8RJW7"/>
<name>A0A1H8RJW7_9ACTN</name>
<dbReference type="Pfam" id="PF13472">
    <property type="entry name" value="Lipase_GDSL_2"/>
    <property type="match status" value="1"/>
</dbReference>
<dbReference type="PANTHER" id="PTHR43784:SF2">
    <property type="entry name" value="GDSL-LIKE LIPASE_ACYLHYDROLASE, PUTATIVE (AFU_ORTHOLOGUE AFUA_2G00820)-RELATED"/>
    <property type="match status" value="1"/>
</dbReference>
<feature type="compositionally biased region" description="Basic and acidic residues" evidence="1">
    <location>
        <begin position="239"/>
        <end position="250"/>
    </location>
</feature>
<reference evidence="4" key="1">
    <citation type="submission" date="2016-10" db="EMBL/GenBank/DDBJ databases">
        <authorList>
            <person name="Varghese N."/>
            <person name="Submissions S."/>
        </authorList>
    </citation>
    <scope>NUCLEOTIDE SEQUENCE [LARGE SCALE GENOMIC DNA]</scope>
    <source>
        <strain evidence="4">DSM 45413</strain>
    </source>
</reference>
<dbReference type="STRING" id="673521.SAMN05660991_01157"/>
<dbReference type="InterPro" id="IPR053140">
    <property type="entry name" value="GDSL_Rv0518-like"/>
</dbReference>
<evidence type="ECO:0000259" key="2">
    <source>
        <dbReference type="Pfam" id="PF13472"/>
    </source>
</evidence>
<feature type="domain" description="SGNH hydrolase-type esterase" evidence="2">
    <location>
        <begin position="12"/>
        <end position="188"/>
    </location>
</feature>
<dbReference type="Proteomes" id="UP000198960">
    <property type="component" value="Unassembled WGS sequence"/>
</dbReference>
<dbReference type="InterPro" id="IPR013830">
    <property type="entry name" value="SGNH_hydro"/>
</dbReference>
<feature type="region of interest" description="Disordered" evidence="1">
    <location>
        <begin position="239"/>
        <end position="265"/>
    </location>
</feature>
<accession>A0A1H8RJW7</accession>
<evidence type="ECO:0000313" key="3">
    <source>
        <dbReference type="EMBL" id="SEO66690.1"/>
    </source>
</evidence>
<dbReference type="PANTHER" id="PTHR43784">
    <property type="entry name" value="GDSL-LIKE LIPASE/ACYLHYDROLASE, PUTATIVE (AFU_ORTHOLOGUE AFUA_2G00820)-RELATED"/>
    <property type="match status" value="1"/>
</dbReference>
<evidence type="ECO:0000256" key="1">
    <source>
        <dbReference type="SAM" id="MobiDB-lite"/>
    </source>
</evidence>
<sequence>MRTGSGAVRFVAVGDSFTEGVGDELADGAVRGWADLVAGGLAAATDGPVQYANLAVRGRLLAPIVTEQVPAALGLAPAPTLLTLNGGGNDIMRPGVDARRLLGLTEQAVGRVVESGVQLVLISGADPSGRLPFGATMHRRAAQLTVALEEIAARHGATFVNAFADAELRRAGYWSPDRLHLGPAGHRRVASLVLATLGHDVAAAAVDPGPETPRRLRAEVRYYREHVLPWLGRHLRGRSSGDARTGKHLDWVPVTPAPAGTAPLA</sequence>